<reference evidence="6 7" key="1">
    <citation type="submission" date="2024-11" db="EMBL/GenBank/DDBJ databases">
        <title>A near-complete genome assembly of Cinchona calisaya.</title>
        <authorList>
            <person name="Lian D.C."/>
            <person name="Zhao X.W."/>
            <person name="Wei L."/>
        </authorList>
    </citation>
    <scope>NUCLEOTIDE SEQUENCE [LARGE SCALE GENOMIC DNA]</scope>
    <source>
        <tissue evidence="6">Nenye</tissue>
    </source>
</reference>
<keyword evidence="3" id="KW-0812">Transmembrane</keyword>
<dbReference type="GO" id="GO:0016020">
    <property type="term" value="C:membrane"/>
    <property type="evidence" value="ECO:0007669"/>
    <property type="project" value="UniProtKB-SubCell"/>
</dbReference>
<evidence type="ECO:0000313" key="6">
    <source>
        <dbReference type="EMBL" id="KAL3504074.1"/>
    </source>
</evidence>
<comment type="subcellular location">
    <subcellularLocation>
        <location evidence="1">Membrane</location>
        <topology evidence="1">Multi-pass membrane protein</topology>
    </subcellularLocation>
</comment>
<evidence type="ECO:0000256" key="4">
    <source>
        <dbReference type="ARBA" id="ARBA00022989"/>
    </source>
</evidence>
<comment type="caution">
    <text evidence="6">The sequence shown here is derived from an EMBL/GenBank/DDBJ whole genome shotgun (WGS) entry which is preliminary data.</text>
</comment>
<evidence type="ECO:0000313" key="7">
    <source>
        <dbReference type="Proteomes" id="UP001630127"/>
    </source>
</evidence>
<dbReference type="Proteomes" id="UP001630127">
    <property type="component" value="Unassembled WGS sequence"/>
</dbReference>
<keyword evidence="5" id="KW-0472">Membrane</keyword>
<keyword evidence="7" id="KW-1185">Reference proteome</keyword>
<dbReference type="Pfam" id="PF05078">
    <property type="entry name" value="DUF679"/>
    <property type="match status" value="1"/>
</dbReference>
<name>A0ABD2Y9D5_9GENT</name>
<proteinExistence type="inferred from homology"/>
<comment type="similarity">
    <text evidence="2">Belongs to the plant DMP1 protein family.</text>
</comment>
<accession>A0ABD2Y9D5</accession>
<evidence type="ECO:0000256" key="1">
    <source>
        <dbReference type="ARBA" id="ARBA00004141"/>
    </source>
</evidence>
<gene>
    <name evidence="6" type="ORF">ACH5RR_033915</name>
</gene>
<dbReference type="GO" id="GO:0005737">
    <property type="term" value="C:cytoplasm"/>
    <property type="evidence" value="ECO:0007669"/>
    <property type="project" value="UniProtKB-ARBA"/>
</dbReference>
<organism evidence="6 7">
    <name type="scientific">Cinchona calisaya</name>
    <dbReference type="NCBI Taxonomy" id="153742"/>
    <lineage>
        <taxon>Eukaryota</taxon>
        <taxon>Viridiplantae</taxon>
        <taxon>Streptophyta</taxon>
        <taxon>Embryophyta</taxon>
        <taxon>Tracheophyta</taxon>
        <taxon>Spermatophyta</taxon>
        <taxon>Magnoliopsida</taxon>
        <taxon>eudicotyledons</taxon>
        <taxon>Gunneridae</taxon>
        <taxon>Pentapetalae</taxon>
        <taxon>asterids</taxon>
        <taxon>lamiids</taxon>
        <taxon>Gentianales</taxon>
        <taxon>Rubiaceae</taxon>
        <taxon>Cinchonoideae</taxon>
        <taxon>Cinchoneae</taxon>
        <taxon>Cinchona</taxon>
    </lineage>
</organism>
<evidence type="ECO:0000256" key="5">
    <source>
        <dbReference type="ARBA" id="ARBA00023136"/>
    </source>
</evidence>
<evidence type="ECO:0000256" key="3">
    <source>
        <dbReference type="ARBA" id="ARBA00022692"/>
    </source>
</evidence>
<sequence length="220" mass="25024">MIPSIEVHSYICMRSSSGRDKTTYQKRSYDPIDYESIDKTEFWMVEEEPNEELDYDQLEAELEELLVNDVVECSNSQKVGASQNTFKDEKGNVFYTFAMFKRFWPIDRKVIISLEEAAKRKIGPFDFLQPLLSMLVFATIDLVDLNTVNCFYPTPSVEMKEILSALPVANGVVCSLSFVAFPTQRHGIRLGRREGDAIAHPRVNVASPLRLGVDPSKQQS</sequence>
<dbReference type="EMBL" id="JBJUIK010000014">
    <property type="protein sequence ID" value="KAL3504074.1"/>
    <property type="molecule type" value="Genomic_DNA"/>
</dbReference>
<dbReference type="PANTHER" id="PTHR31621:SF6">
    <property type="entry name" value="PROTEIN DMP7"/>
    <property type="match status" value="1"/>
</dbReference>
<protein>
    <submittedName>
        <fullName evidence="6">Uncharacterized protein</fullName>
    </submittedName>
</protein>
<keyword evidence="4" id="KW-1133">Transmembrane helix</keyword>
<evidence type="ECO:0000256" key="2">
    <source>
        <dbReference type="ARBA" id="ARBA00008707"/>
    </source>
</evidence>
<dbReference type="AlphaFoldDB" id="A0ABD2Y9D5"/>
<dbReference type="InterPro" id="IPR007770">
    <property type="entry name" value="DMP"/>
</dbReference>
<dbReference type="PANTHER" id="PTHR31621">
    <property type="entry name" value="PROTEIN DMP3"/>
    <property type="match status" value="1"/>
</dbReference>